<evidence type="ECO:0000313" key="2">
    <source>
        <dbReference type="Proteomes" id="UP000789920"/>
    </source>
</evidence>
<comment type="caution">
    <text evidence="1">The sequence shown here is derived from an EMBL/GenBank/DDBJ whole genome shotgun (WGS) entry which is preliminary data.</text>
</comment>
<proteinExistence type="predicted"/>
<accession>A0ACA9PX69</accession>
<sequence length="125" mass="13660">EAARCFFDEIIQVEVKTKKGPALFSKDEHSRTQTTIQTLSKQPSIFVKDTGIVIVGNASESTIIGIGPVPAIKEALKRVNLKLSDIGLVEINEVFAPQYLSVKKELGLDRNITNTNGDLSNLFTS</sequence>
<organism evidence="1 2">
    <name type="scientific">Racocetra persica</name>
    <dbReference type="NCBI Taxonomy" id="160502"/>
    <lineage>
        <taxon>Eukaryota</taxon>
        <taxon>Fungi</taxon>
        <taxon>Fungi incertae sedis</taxon>
        <taxon>Mucoromycota</taxon>
        <taxon>Glomeromycotina</taxon>
        <taxon>Glomeromycetes</taxon>
        <taxon>Diversisporales</taxon>
        <taxon>Gigasporaceae</taxon>
        <taxon>Racocetra</taxon>
    </lineage>
</organism>
<feature type="non-terminal residue" evidence="1">
    <location>
        <position position="1"/>
    </location>
</feature>
<dbReference type="EMBL" id="CAJVQC010023890">
    <property type="protein sequence ID" value="CAG8724313.1"/>
    <property type="molecule type" value="Genomic_DNA"/>
</dbReference>
<gene>
    <name evidence="1" type="ORF">RPERSI_LOCUS11567</name>
</gene>
<dbReference type="Proteomes" id="UP000789920">
    <property type="component" value="Unassembled WGS sequence"/>
</dbReference>
<evidence type="ECO:0000313" key="1">
    <source>
        <dbReference type="EMBL" id="CAG8724313.1"/>
    </source>
</evidence>
<keyword evidence="2" id="KW-1185">Reference proteome</keyword>
<protein>
    <submittedName>
        <fullName evidence="1">4630_t:CDS:1</fullName>
    </submittedName>
</protein>
<reference evidence="1" key="1">
    <citation type="submission" date="2021-06" db="EMBL/GenBank/DDBJ databases">
        <authorList>
            <person name="Kallberg Y."/>
            <person name="Tangrot J."/>
            <person name="Rosling A."/>
        </authorList>
    </citation>
    <scope>NUCLEOTIDE SEQUENCE</scope>
    <source>
        <strain evidence="1">MA461A</strain>
    </source>
</reference>
<name>A0ACA9PX69_9GLOM</name>